<dbReference type="SUPFAM" id="SSF46894">
    <property type="entry name" value="C-terminal effector domain of the bipartite response regulators"/>
    <property type="match status" value="1"/>
</dbReference>
<comment type="caution">
    <text evidence="5">The sequence shown here is derived from an EMBL/GenBank/DDBJ whole genome shotgun (WGS) entry which is preliminary data.</text>
</comment>
<name>A0A066YLF3_9ACTN</name>
<dbReference type="InterPro" id="IPR001867">
    <property type="entry name" value="OmpR/PhoB-type_DNA-bd"/>
</dbReference>
<keyword evidence="6" id="KW-1185">Reference proteome</keyword>
<dbReference type="PANTHER" id="PTHR35807">
    <property type="entry name" value="TRANSCRIPTIONAL REGULATOR REDD-RELATED"/>
    <property type="match status" value="1"/>
</dbReference>
<accession>A0A066YLF3</accession>
<feature type="DNA-binding region" description="OmpR/PhoB-type" evidence="2">
    <location>
        <begin position="1"/>
        <end position="101"/>
    </location>
</feature>
<dbReference type="PATRIC" id="fig|1348663.4.peg.5802"/>
<dbReference type="PANTHER" id="PTHR35807:SF1">
    <property type="entry name" value="TRANSCRIPTIONAL REGULATOR REDD"/>
    <property type="match status" value="1"/>
</dbReference>
<dbReference type="PROSITE" id="PS51755">
    <property type="entry name" value="OMPR_PHOB"/>
    <property type="match status" value="1"/>
</dbReference>
<proteinExistence type="predicted"/>
<evidence type="ECO:0000256" key="2">
    <source>
        <dbReference type="PROSITE-ProRule" id="PRU01091"/>
    </source>
</evidence>
<dbReference type="SMART" id="SM00862">
    <property type="entry name" value="Trans_reg_C"/>
    <property type="match status" value="1"/>
</dbReference>
<evidence type="ECO:0000313" key="6">
    <source>
        <dbReference type="Proteomes" id="UP000027178"/>
    </source>
</evidence>
<sequence>MNSRPAELDFAVLGPVRARRGDTQLRLGGPQQQAMLAVLLLRPGGTATAADLIDALWGEQPPNSAMTTMRTYAWRLRKQLEQDGGDPAVLLSLGDGYRLAVPPDAVDARRAEQFAARAEARPSPATPSTPANSSTKHSGCGRASPWPASPDRTRNASATASASCA</sequence>
<protein>
    <submittedName>
        <fullName evidence="5">Putative AfsR family transcriptional regulator</fullName>
    </submittedName>
</protein>
<dbReference type="EMBL" id="JNBY01000115">
    <property type="protein sequence ID" value="KDN82288.1"/>
    <property type="molecule type" value="Genomic_DNA"/>
</dbReference>
<dbReference type="InterPro" id="IPR036388">
    <property type="entry name" value="WH-like_DNA-bd_sf"/>
</dbReference>
<evidence type="ECO:0000256" key="3">
    <source>
        <dbReference type="SAM" id="MobiDB-lite"/>
    </source>
</evidence>
<dbReference type="InterPro" id="IPR051677">
    <property type="entry name" value="AfsR-DnrI-RedD_regulator"/>
</dbReference>
<evidence type="ECO:0000313" key="5">
    <source>
        <dbReference type="EMBL" id="KDN82288.1"/>
    </source>
</evidence>
<dbReference type="GO" id="GO:0003677">
    <property type="term" value="F:DNA binding"/>
    <property type="evidence" value="ECO:0007669"/>
    <property type="project" value="UniProtKB-UniRule"/>
</dbReference>
<dbReference type="HOGENOM" id="CLU_1608660_0_0_11"/>
<feature type="domain" description="OmpR/PhoB-type" evidence="4">
    <location>
        <begin position="1"/>
        <end position="101"/>
    </location>
</feature>
<dbReference type="eggNOG" id="COG3629">
    <property type="taxonomic scope" value="Bacteria"/>
</dbReference>
<feature type="compositionally biased region" description="Low complexity" evidence="3">
    <location>
        <begin position="113"/>
        <end position="135"/>
    </location>
</feature>
<dbReference type="Proteomes" id="UP000027178">
    <property type="component" value="Unassembled WGS sequence"/>
</dbReference>
<evidence type="ECO:0000256" key="1">
    <source>
        <dbReference type="ARBA" id="ARBA00023125"/>
    </source>
</evidence>
<dbReference type="GO" id="GO:0000160">
    <property type="term" value="P:phosphorelay signal transduction system"/>
    <property type="evidence" value="ECO:0007669"/>
    <property type="project" value="InterPro"/>
</dbReference>
<feature type="compositionally biased region" description="Low complexity" evidence="3">
    <location>
        <begin position="156"/>
        <end position="165"/>
    </location>
</feature>
<dbReference type="GO" id="GO:0006355">
    <property type="term" value="P:regulation of DNA-templated transcription"/>
    <property type="evidence" value="ECO:0007669"/>
    <property type="project" value="InterPro"/>
</dbReference>
<evidence type="ECO:0000259" key="4">
    <source>
        <dbReference type="PROSITE" id="PS51755"/>
    </source>
</evidence>
<gene>
    <name evidence="5" type="ORF">KCH_59970</name>
</gene>
<reference evidence="5 6" key="1">
    <citation type="submission" date="2014-05" db="EMBL/GenBank/DDBJ databases">
        <title>Draft Genome Sequence of Kitasatospora cheerisanensis KCTC 2395.</title>
        <authorList>
            <person name="Nam D.H."/>
        </authorList>
    </citation>
    <scope>NUCLEOTIDE SEQUENCE [LARGE SCALE GENOMIC DNA]</scope>
    <source>
        <strain evidence="5 6">KCTC 2395</strain>
    </source>
</reference>
<dbReference type="InterPro" id="IPR016032">
    <property type="entry name" value="Sig_transdc_resp-reg_C-effctor"/>
</dbReference>
<feature type="region of interest" description="Disordered" evidence="3">
    <location>
        <begin position="113"/>
        <end position="165"/>
    </location>
</feature>
<keyword evidence="1 2" id="KW-0238">DNA-binding</keyword>
<dbReference type="Gene3D" id="1.10.10.10">
    <property type="entry name" value="Winged helix-like DNA-binding domain superfamily/Winged helix DNA-binding domain"/>
    <property type="match status" value="1"/>
</dbReference>
<dbReference type="Pfam" id="PF00486">
    <property type="entry name" value="Trans_reg_C"/>
    <property type="match status" value="1"/>
</dbReference>
<dbReference type="AlphaFoldDB" id="A0A066YLF3"/>
<organism evidence="5 6">
    <name type="scientific">Kitasatospora cheerisanensis KCTC 2395</name>
    <dbReference type="NCBI Taxonomy" id="1348663"/>
    <lineage>
        <taxon>Bacteria</taxon>
        <taxon>Bacillati</taxon>
        <taxon>Actinomycetota</taxon>
        <taxon>Actinomycetes</taxon>
        <taxon>Kitasatosporales</taxon>
        <taxon>Streptomycetaceae</taxon>
        <taxon>Kitasatospora</taxon>
    </lineage>
</organism>